<reference evidence="2" key="2">
    <citation type="submission" date="2025-08" db="UniProtKB">
        <authorList>
            <consortium name="Ensembl"/>
        </authorList>
    </citation>
    <scope>IDENTIFICATION</scope>
</reference>
<evidence type="ECO:0000256" key="1">
    <source>
        <dbReference type="SAM" id="Phobius"/>
    </source>
</evidence>
<feature type="transmembrane region" description="Helical" evidence="1">
    <location>
        <begin position="23"/>
        <end position="52"/>
    </location>
</feature>
<reference evidence="2 3" key="1">
    <citation type="journal article" date="2005" name="Nature">
        <title>Genome sequence, comparative analysis and haplotype structure of the domestic dog.</title>
        <authorList>
            <consortium name="Broad Sequencing Platform"/>
            <person name="Lindblad-Toh K."/>
            <person name="Wade C.M."/>
            <person name="Mikkelsen T.S."/>
            <person name="Karlsson E.K."/>
            <person name="Jaffe D.B."/>
            <person name="Kamal M."/>
            <person name="Clamp M."/>
            <person name="Chang J.L."/>
            <person name="Kulbokas E.J. III"/>
            <person name="Zody M.C."/>
            <person name="Mauceli E."/>
            <person name="Xie X."/>
            <person name="Breen M."/>
            <person name="Wayne R.K."/>
            <person name="Ostrander E.A."/>
            <person name="Ponting C.P."/>
            <person name="Galibert F."/>
            <person name="Smith D.R."/>
            <person name="DeJong P.J."/>
            <person name="Kirkness E."/>
            <person name="Alvarez P."/>
            <person name="Biagi T."/>
            <person name="Brockman W."/>
            <person name="Butler J."/>
            <person name="Chin C.W."/>
            <person name="Cook A."/>
            <person name="Cuff J."/>
            <person name="Daly M.J."/>
            <person name="DeCaprio D."/>
            <person name="Gnerre S."/>
            <person name="Grabherr M."/>
            <person name="Kellis M."/>
            <person name="Kleber M."/>
            <person name="Bardeleben C."/>
            <person name="Goodstadt L."/>
            <person name="Heger A."/>
            <person name="Hitte C."/>
            <person name="Kim L."/>
            <person name="Koepfli K.P."/>
            <person name="Parker H.G."/>
            <person name="Pollinger J.P."/>
            <person name="Searle S.M."/>
            <person name="Sutter N.B."/>
            <person name="Thomas R."/>
            <person name="Webber C."/>
            <person name="Baldwin J."/>
            <person name="Abebe A."/>
            <person name="Abouelleil A."/>
            <person name="Aftuck L."/>
            <person name="Ait-Zahra M."/>
            <person name="Aldredge T."/>
            <person name="Allen N."/>
            <person name="An P."/>
            <person name="Anderson S."/>
            <person name="Antoine C."/>
            <person name="Arachchi H."/>
            <person name="Aslam A."/>
            <person name="Ayotte L."/>
            <person name="Bachantsang P."/>
            <person name="Barry A."/>
            <person name="Bayul T."/>
            <person name="Benamara M."/>
            <person name="Berlin A."/>
            <person name="Bessette D."/>
            <person name="Blitshteyn B."/>
            <person name="Bloom T."/>
            <person name="Blye J."/>
            <person name="Boguslavskiy L."/>
            <person name="Bonnet C."/>
            <person name="Boukhgalter B."/>
            <person name="Brown A."/>
            <person name="Cahill P."/>
            <person name="Calixte N."/>
            <person name="Camarata J."/>
            <person name="Cheshatsang Y."/>
            <person name="Chu J."/>
            <person name="Citroen M."/>
            <person name="Collymore A."/>
            <person name="Cooke P."/>
            <person name="Dawoe T."/>
            <person name="Daza R."/>
            <person name="Decktor K."/>
            <person name="DeGray S."/>
            <person name="Dhargay N."/>
            <person name="Dooley K."/>
            <person name="Dooley K."/>
            <person name="Dorje P."/>
            <person name="Dorjee K."/>
            <person name="Dorris L."/>
            <person name="Duffey N."/>
            <person name="Dupes A."/>
            <person name="Egbiremolen O."/>
            <person name="Elong R."/>
            <person name="Falk J."/>
            <person name="Farina A."/>
            <person name="Faro S."/>
            <person name="Ferguson D."/>
            <person name="Ferreira P."/>
            <person name="Fisher S."/>
            <person name="FitzGerald M."/>
            <person name="Foley K."/>
            <person name="Foley C."/>
            <person name="Franke A."/>
            <person name="Friedrich D."/>
            <person name="Gage D."/>
            <person name="Garber M."/>
            <person name="Gearin G."/>
            <person name="Giannoukos G."/>
            <person name="Goode T."/>
            <person name="Goyette A."/>
            <person name="Graham J."/>
            <person name="Grandbois E."/>
            <person name="Gyaltsen K."/>
            <person name="Hafez N."/>
            <person name="Hagopian D."/>
            <person name="Hagos B."/>
            <person name="Hall J."/>
            <person name="Healy C."/>
            <person name="Hegarty R."/>
            <person name="Honan T."/>
            <person name="Horn A."/>
            <person name="Houde N."/>
            <person name="Hughes L."/>
            <person name="Hunnicutt L."/>
            <person name="Husby M."/>
            <person name="Jester B."/>
            <person name="Jones C."/>
            <person name="Kamat A."/>
            <person name="Kanga B."/>
            <person name="Kells C."/>
            <person name="Khazanovich D."/>
            <person name="Kieu A.C."/>
            <person name="Kisner P."/>
            <person name="Kumar M."/>
            <person name="Lance K."/>
            <person name="Landers T."/>
            <person name="Lara M."/>
            <person name="Lee W."/>
            <person name="Leger J.P."/>
            <person name="Lennon N."/>
            <person name="Leuper L."/>
            <person name="LeVine S."/>
            <person name="Liu J."/>
            <person name="Liu X."/>
            <person name="Lokyitsang Y."/>
            <person name="Lokyitsang T."/>
            <person name="Lui A."/>
            <person name="Macdonald J."/>
            <person name="Major J."/>
            <person name="Marabella R."/>
            <person name="Maru K."/>
            <person name="Matthews C."/>
            <person name="McDonough S."/>
            <person name="Mehta T."/>
            <person name="Meldrim J."/>
            <person name="Melnikov A."/>
            <person name="Meneus L."/>
            <person name="Mihalev A."/>
            <person name="Mihova T."/>
            <person name="Miller K."/>
            <person name="Mittelman R."/>
            <person name="Mlenga V."/>
            <person name="Mulrain L."/>
            <person name="Munson G."/>
            <person name="Navidi A."/>
            <person name="Naylor J."/>
            <person name="Nguyen T."/>
            <person name="Nguyen N."/>
            <person name="Nguyen C."/>
            <person name="Nguyen T."/>
            <person name="Nicol R."/>
            <person name="Norbu N."/>
            <person name="Norbu C."/>
            <person name="Novod N."/>
            <person name="Nyima T."/>
            <person name="Olandt P."/>
            <person name="O'Neill B."/>
            <person name="O'Neill K."/>
            <person name="Osman S."/>
            <person name="Oyono L."/>
            <person name="Patti C."/>
            <person name="Perrin D."/>
            <person name="Phunkhang P."/>
            <person name="Pierre F."/>
            <person name="Priest M."/>
            <person name="Rachupka A."/>
            <person name="Raghuraman S."/>
            <person name="Rameau R."/>
            <person name="Ray V."/>
            <person name="Raymond C."/>
            <person name="Rege F."/>
            <person name="Rise C."/>
            <person name="Rogers J."/>
            <person name="Rogov P."/>
            <person name="Sahalie J."/>
            <person name="Settipalli S."/>
            <person name="Sharpe T."/>
            <person name="Shea T."/>
            <person name="Sheehan M."/>
            <person name="Sherpa N."/>
            <person name="Shi J."/>
            <person name="Shih D."/>
            <person name="Sloan J."/>
            <person name="Smith C."/>
            <person name="Sparrow T."/>
            <person name="Stalker J."/>
            <person name="Stange-Thomann N."/>
            <person name="Stavropoulos S."/>
            <person name="Stone C."/>
            <person name="Stone S."/>
            <person name="Sykes S."/>
            <person name="Tchuinga P."/>
            <person name="Tenzing P."/>
            <person name="Tesfaye S."/>
            <person name="Thoulutsang D."/>
            <person name="Thoulutsang Y."/>
            <person name="Topham K."/>
            <person name="Topping I."/>
            <person name="Tsamla T."/>
            <person name="Vassiliev H."/>
            <person name="Venkataraman V."/>
            <person name="Vo A."/>
            <person name="Wangchuk T."/>
            <person name="Wangdi T."/>
            <person name="Weiand M."/>
            <person name="Wilkinson J."/>
            <person name="Wilson A."/>
            <person name="Yadav S."/>
            <person name="Yang S."/>
            <person name="Yang X."/>
            <person name="Young G."/>
            <person name="Yu Q."/>
            <person name="Zainoun J."/>
            <person name="Zembek L."/>
            <person name="Zimmer A."/>
            <person name="Lander E.S."/>
        </authorList>
    </citation>
    <scope>NUCLEOTIDE SEQUENCE [LARGE SCALE GENOMIC DNA]</scope>
    <source>
        <strain evidence="2">Boxer</strain>
    </source>
</reference>
<keyword evidence="1" id="KW-1133">Transmembrane helix</keyword>
<protein>
    <submittedName>
        <fullName evidence="2">Uncharacterized protein</fullName>
    </submittedName>
</protein>
<organism evidence="2 3">
    <name type="scientific">Canis lupus familiaris</name>
    <name type="common">Dog</name>
    <name type="synonym">Canis familiaris</name>
    <dbReference type="NCBI Taxonomy" id="9615"/>
    <lineage>
        <taxon>Eukaryota</taxon>
        <taxon>Metazoa</taxon>
        <taxon>Chordata</taxon>
        <taxon>Craniata</taxon>
        <taxon>Vertebrata</taxon>
        <taxon>Euteleostomi</taxon>
        <taxon>Mammalia</taxon>
        <taxon>Eutheria</taxon>
        <taxon>Laurasiatheria</taxon>
        <taxon>Carnivora</taxon>
        <taxon>Caniformia</taxon>
        <taxon>Canidae</taxon>
        <taxon>Canis</taxon>
    </lineage>
</organism>
<keyword evidence="1" id="KW-0472">Membrane</keyword>
<accession>A0A8P0PH83</accession>
<keyword evidence="1" id="KW-0812">Transmembrane</keyword>
<proteinExistence type="predicted"/>
<evidence type="ECO:0000313" key="2">
    <source>
        <dbReference type="Ensembl" id="ENSCAFP00000068416.1"/>
    </source>
</evidence>
<dbReference type="AlphaFoldDB" id="A0A8P0PH83"/>
<dbReference type="Proteomes" id="UP000002254">
    <property type="component" value="Chromosome 9"/>
</dbReference>
<sequence>MCVCVCVYVWKQKRVCVCARARVCALSVFVCSVCEGFNCGFSLLFSICFFFGALVKRLLLLLASNFALSVPALPFANPIHEREFIGQGR</sequence>
<evidence type="ECO:0000313" key="3">
    <source>
        <dbReference type="Proteomes" id="UP000002254"/>
    </source>
</evidence>
<dbReference type="Ensembl" id="ENSCAFT00000096518.1">
    <property type="protein sequence ID" value="ENSCAFP00000068416.1"/>
    <property type="gene ID" value="ENSCAFG00000052167.1"/>
</dbReference>
<name>A0A8P0PH83_CANLF</name>